<evidence type="ECO:0000256" key="6">
    <source>
        <dbReference type="ARBA" id="ARBA00022777"/>
    </source>
</evidence>
<evidence type="ECO:0000256" key="7">
    <source>
        <dbReference type="ARBA" id="ARBA00022840"/>
    </source>
</evidence>
<keyword evidence="10" id="KW-0812">Transmembrane</keyword>
<dbReference type="Pfam" id="PF02518">
    <property type="entry name" value="HATPase_c"/>
    <property type="match status" value="1"/>
</dbReference>
<evidence type="ECO:0000313" key="12">
    <source>
        <dbReference type="EMBL" id="MCP2330865.1"/>
    </source>
</evidence>
<accession>A0ABT1JEE2</accession>
<dbReference type="PANTHER" id="PTHR24421:SF10">
    <property type="entry name" value="NITRATE_NITRITE SENSOR PROTEIN NARQ"/>
    <property type="match status" value="1"/>
</dbReference>
<feature type="domain" description="Histidine kinase/HSP90-like ATPase" evidence="11">
    <location>
        <begin position="354"/>
        <end position="445"/>
    </location>
</feature>
<keyword evidence="3" id="KW-0597">Phosphoprotein</keyword>
<comment type="catalytic activity">
    <reaction evidence="1">
        <text>ATP + protein L-histidine = ADP + protein N-phospho-L-histidine.</text>
        <dbReference type="EC" id="2.7.13.3"/>
    </reaction>
</comment>
<keyword evidence="5" id="KW-0547">Nucleotide-binding</keyword>
<dbReference type="InterPro" id="IPR011712">
    <property type="entry name" value="Sig_transdc_His_kin_sub3_dim/P"/>
</dbReference>
<dbReference type="InterPro" id="IPR036890">
    <property type="entry name" value="HATPase_C_sf"/>
</dbReference>
<dbReference type="Proteomes" id="UP000791080">
    <property type="component" value="Unassembled WGS sequence"/>
</dbReference>
<feature type="transmembrane region" description="Helical" evidence="10">
    <location>
        <begin position="149"/>
        <end position="182"/>
    </location>
</feature>
<evidence type="ECO:0000256" key="2">
    <source>
        <dbReference type="ARBA" id="ARBA00012438"/>
    </source>
</evidence>
<evidence type="ECO:0000256" key="3">
    <source>
        <dbReference type="ARBA" id="ARBA00022553"/>
    </source>
</evidence>
<feature type="region of interest" description="Disordered" evidence="9">
    <location>
        <begin position="1"/>
        <end position="25"/>
    </location>
</feature>
<evidence type="ECO:0000256" key="4">
    <source>
        <dbReference type="ARBA" id="ARBA00022679"/>
    </source>
</evidence>
<feature type="transmembrane region" description="Helical" evidence="10">
    <location>
        <begin position="84"/>
        <end position="104"/>
    </location>
</feature>
<dbReference type="Pfam" id="PF13796">
    <property type="entry name" value="Sensor"/>
    <property type="match status" value="1"/>
</dbReference>
<keyword evidence="6 12" id="KW-0418">Kinase</keyword>
<keyword evidence="8" id="KW-0902">Two-component regulatory system</keyword>
<feature type="transmembrane region" description="Helical" evidence="10">
    <location>
        <begin position="54"/>
        <end position="78"/>
    </location>
</feature>
<evidence type="ECO:0000256" key="9">
    <source>
        <dbReference type="SAM" id="MobiDB-lite"/>
    </source>
</evidence>
<protein>
    <recommendedName>
        <fullName evidence="2">histidine kinase</fullName>
        <ecNumber evidence="2">2.7.13.3</ecNumber>
    </recommendedName>
</protein>
<dbReference type="SUPFAM" id="SSF55874">
    <property type="entry name" value="ATPase domain of HSP90 chaperone/DNA topoisomerase II/histidine kinase"/>
    <property type="match status" value="1"/>
</dbReference>
<gene>
    <name evidence="12" type="ORF">G443_001135</name>
</gene>
<dbReference type="Gene3D" id="3.30.565.10">
    <property type="entry name" value="Histidine kinase-like ATPase, C-terminal domain"/>
    <property type="match status" value="1"/>
</dbReference>
<evidence type="ECO:0000256" key="10">
    <source>
        <dbReference type="SAM" id="Phobius"/>
    </source>
</evidence>
<keyword evidence="10" id="KW-1133">Transmembrane helix</keyword>
<proteinExistence type="predicted"/>
<keyword evidence="4" id="KW-0808">Transferase</keyword>
<feature type="transmembrane region" description="Helical" evidence="10">
    <location>
        <begin position="194"/>
        <end position="215"/>
    </location>
</feature>
<evidence type="ECO:0000259" key="11">
    <source>
        <dbReference type="SMART" id="SM00387"/>
    </source>
</evidence>
<dbReference type="Pfam" id="PF07730">
    <property type="entry name" value="HisKA_3"/>
    <property type="match status" value="1"/>
</dbReference>
<dbReference type="SMART" id="SM00387">
    <property type="entry name" value="HATPase_c"/>
    <property type="match status" value="1"/>
</dbReference>
<evidence type="ECO:0000256" key="8">
    <source>
        <dbReference type="ARBA" id="ARBA00023012"/>
    </source>
</evidence>
<name>A0ABT1JEE2_ACTCY</name>
<dbReference type="InterPro" id="IPR003594">
    <property type="entry name" value="HATPase_dom"/>
</dbReference>
<comment type="caution">
    <text evidence="12">The sequence shown here is derived from an EMBL/GenBank/DDBJ whole genome shotgun (WGS) entry which is preliminary data.</text>
</comment>
<dbReference type="EMBL" id="AUBJ02000001">
    <property type="protein sequence ID" value="MCP2330865.1"/>
    <property type="molecule type" value="Genomic_DNA"/>
</dbReference>
<evidence type="ECO:0000256" key="5">
    <source>
        <dbReference type="ARBA" id="ARBA00022741"/>
    </source>
</evidence>
<dbReference type="InterPro" id="IPR050482">
    <property type="entry name" value="Sensor_HK_TwoCompSys"/>
</dbReference>
<dbReference type="InterPro" id="IPR025828">
    <property type="entry name" value="Put_sensor_dom"/>
</dbReference>
<dbReference type="CDD" id="cd16917">
    <property type="entry name" value="HATPase_UhpB-NarQ-NarX-like"/>
    <property type="match status" value="1"/>
</dbReference>
<sequence>MEPGTPGGAGGGQGTGEASAHPGRRASRRPASLAAALTGNPLRFLFSWWPLRSLAYLAVGAACGPVLLVLFAVSLFFGLLLAPVAVGVPLLVGGMLLGIPMAVVERYRLRLVEDSHSLPLRTAHRPPAESGLRPWLTCRLRERATWRELAYALVVAFPLAVVNAVGLILLAGGFGLTVLLVVLGVDDPASGALGWAALGLVLTPVSLYLASAIALGQAALTRLLLSPTEEELGARVRELRTSRMRLADAFEAERRRIERDLHDGAQERLVALMMSLGMARLEMARTGDERGVRLVDEAHDQARAALTELRELVRGIHPRVLTDLGLGAAVEDLAQRCPVPVTVDVELGRRLPPSIEATAYFVVREALTNVVKHSRAERAEVTGRLHRGTLTVTVTDDGVGGASATRLGTGLVGLQDRVAVVDGRLEVTSPTGGPTTLTVTIPCPPPRTGDAAGAS</sequence>
<evidence type="ECO:0000313" key="13">
    <source>
        <dbReference type="Proteomes" id="UP000791080"/>
    </source>
</evidence>
<evidence type="ECO:0000256" key="1">
    <source>
        <dbReference type="ARBA" id="ARBA00000085"/>
    </source>
</evidence>
<reference evidence="12 13" key="1">
    <citation type="submission" date="2022-06" db="EMBL/GenBank/DDBJ databases">
        <title>Genomic Encyclopedia of Type Strains, Phase I: the one thousand microbial genomes (KMG-I) project.</title>
        <authorList>
            <person name="Kyrpides N."/>
        </authorList>
    </citation>
    <scope>NUCLEOTIDE SEQUENCE [LARGE SCALE GENOMIC DNA]</scope>
    <source>
        <strain evidence="12 13">DSM 43889</strain>
    </source>
</reference>
<keyword evidence="7" id="KW-0067">ATP-binding</keyword>
<organism evidence="12 13">
    <name type="scientific">Actinoalloteichus caeruleus DSM 43889</name>
    <dbReference type="NCBI Taxonomy" id="1120930"/>
    <lineage>
        <taxon>Bacteria</taxon>
        <taxon>Bacillati</taxon>
        <taxon>Actinomycetota</taxon>
        <taxon>Actinomycetes</taxon>
        <taxon>Pseudonocardiales</taxon>
        <taxon>Pseudonocardiaceae</taxon>
        <taxon>Actinoalloteichus</taxon>
        <taxon>Actinoalloteichus cyanogriseus</taxon>
    </lineage>
</organism>
<dbReference type="PANTHER" id="PTHR24421">
    <property type="entry name" value="NITRATE/NITRITE SENSOR PROTEIN NARX-RELATED"/>
    <property type="match status" value="1"/>
</dbReference>
<dbReference type="GO" id="GO:0016301">
    <property type="term" value="F:kinase activity"/>
    <property type="evidence" value="ECO:0007669"/>
    <property type="project" value="UniProtKB-KW"/>
</dbReference>
<feature type="compositionally biased region" description="Gly residues" evidence="9">
    <location>
        <begin position="1"/>
        <end position="15"/>
    </location>
</feature>
<keyword evidence="10" id="KW-0472">Membrane</keyword>
<dbReference type="Gene3D" id="1.20.5.1930">
    <property type="match status" value="1"/>
</dbReference>
<keyword evidence="13" id="KW-1185">Reference proteome</keyword>
<dbReference type="EC" id="2.7.13.3" evidence="2"/>